<protein>
    <submittedName>
        <fullName evidence="1">Uncharacterized protein</fullName>
    </submittedName>
</protein>
<sequence length="103" mass="11586">MLQFTHLCDLHEVAGNEIGSLAHLTRRAEGLLCERRAALSRITEEIGEISANLAVEDHQDCRDLVVPPERQRSRPGGPQPLHRIPPAIVIRHPSAEYKQIRDL</sequence>
<name>A0AAN7QY87_9MYRT</name>
<dbReference type="EMBL" id="JAXIOK010000001">
    <property type="protein sequence ID" value="KAK4780530.1"/>
    <property type="molecule type" value="Genomic_DNA"/>
</dbReference>
<evidence type="ECO:0000313" key="1">
    <source>
        <dbReference type="EMBL" id="KAK4780530.1"/>
    </source>
</evidence>
<evidence type="ECO:0000313" key="2">
    <source>
        <dbReference type="Proteomes" id="UP001345219"/>
    </source>
</evidence>
<dbReference type="Proteomes" id="UP001345219">
    <property type="component" value="Chromosome 13"/>
</dbReference>
<proteinExistence type="predicted"/>
<organism evidence="1 2">
    <name type="scientific">Trapa incisa</name>
    <dbReference type="NCBI Taxonomy" id="236973"/>
    <lineage>
        <taxon>Eukaryota</taxon>
        <taxon>Viridiplantae</taxon>
        <taxon>Streptophyta</taxon>
        <taxon>Embryophyta</taxon>
        <taxon>Tracheophyta</taxon>
        <taxon>Spermatophyta</taxon>
        <taxon>Magnoliopsida</taxon>
        <taxon>eudicotyledons</taxon>
        <taxon>Gunneridae</taxon>
        <taxon>Pentapetalae</taxon>
        <taxon>rosids</taxon>
        <taxon>malvids</taxon>
        <taxon>Myrtales</taxon>
        <taxon>Lythraceae</taxon>
        <taxon>Trapa</taxon>
    </lineage>
</organism>
<accession>A0AAN7QY87</accession>
<dbReference type="AlphaFoldDB" id="A0AAN7QY87"/>
<keyword evidence="2" id="KW-1185">Reference proteome</keyword>
<comment type="caution">
    <text evidence="1">The sequence shown here is derived from an EMBL/GenBank/DDBJ whole genome shotgun (WGS) entry which is preliminary data.</text>
</comment>
<gene>
    <name evidence="1" type="ORF">SAY87_016636</name>
</gene>
<reference evidence="1 2" key="1">
    <citation type="journal article" date="2023" name="Hortic Res">
        <title>Pangenome of water caltrop reveals structural variations and asymmetric subgenome divergence after allopolyploidization.</title>
        <authorList>
            <person name="Zhang X."/>
            <person name="Chen Y."/>
            <person name="Wang L."/>
            <person name="Yuan Y."/>
            <person name="Fang M."/>
            <person name="Shi L."/>
            <person name="Lu R."/>
            <person name="Comes H.P."/>
            <person name="Ma Y."/>
            <person name="Chen Y."/>
            <person name="Huang G."/>
            <person name="Zhou Y."/>
            <person name="Zheng Z."/>
            <person name="Qiu Y."/>
        </authorList>
    </citation>
    <scope>NUCLEOTIDE SEQUENCE [LARGE SCALE GENOMIC DNA]</scope>
    <source>
        <tissue evidence="1">Roots</tissue>
    </source>
</reference>